<dbReference type="Proteomes" id="UP000051984">
    <property type="component" value="Unassembled WGS sequence"/>
</dbReference>
<accession>A0A0R1ES29</accession>
<evidence type="ECO:0000256" key="3">
    <source>
        <dbReference type="ARBA" id="ARBA00022840"/>
    </source>
</evidence>
<dbReference type="PROSITE" id="PS50893">
    <property type="entry name" value="ABC_TRANSPORTER_2"/>
    <property type="match status" value="1"/>
</dbReference>
<evidence type="ECO:0000256" key="2">
    <source>
        <dbReference type="ARBA" id="ARBA00022741"/>
    </source>
</evidence>
<protein>
    <submittedName>
        <fullName evidence="5">Multidrug ABC transporter ATPase</fullName>
    </submittedName>
</protein>
<dbReference type="PATRIC" id="fig|1423816.3.peg.589"/>
<comment type="caution">
    <text evidence="5">The sequence shown here is derived from an EMBL/GenBank/DDBJ whole genome shotgun (WGS) entry which is preliminary data.</text>
</comment>
<dbReference type="EMBL" id="AZCT01000010">
    <property type="protein sequence ID" value="KRK12172.1"/>
    <property type="molecule type" value="Genomic_DNA"/>
</dbReference>
<reference evidence="5 6" key="1">
    <citation type="journal article" date="2015" name="Genome Announc.">
        <title>Expanding the biotechnology potential of lactobacilli through comparative genomics of 213 strains and associated genera.</title>
        <authorList>
            <person name="Sun Z."/>
            <person name="Harris H.M."/>
            <person name="McCann A."/>
            <person name="Guo C."/>
            <person name="Argimon S."/>
            <person name="Zhang W."/>
            <person name="Yang X."/>
            <person name="Jeffery I.B."/>
            <person name="Cooney J.C."/>
            <person name="Kagawa T.F."/>
            <person name="Liu W."/>
            <person name="Song Y."/>
            <person name="Salvetti E."/>
            <person name="Wrobel A."/>
            <person name="Rasinkangas P."/>
            <person name="Parkhill J."/>
            <person name="Rea M.C."/>
            <person name="O'Sullivan O."/>
            <person name="Ritari J."/>
            <person name="Douillard F.P."/>
            <person name="Paul Ross R."/>
            <person name="Yang R."/>
            <person name="Briner A.E."/>
            <person name="Felis G.E."/>
            <person name="de Vos W.M."/>
            <person name="Barrangou R."/>
            <person name="Klaenhammer T.R."/>
            <person name="Caufield P.W."/>
            <person name="Cui Y."/>
            <person name="Zhang H."/>
            <person name="O'Toole P.W."/>
        </authorList>
    </citation>
    <scope>NUCLEOTIDE SEQUENCE [LARGE SCALE GENOMIC DNA]</scope>
    <source>
        <strain evidence="5 6">DSM 20178</strain>
    </source>
</reference>
<dbReference type="PANTHER" id="PTHR42939">
    <property type="entry name" value="ABC TRANSPORTER ATP-BINDING PROTEIN ALBC-RELATED"/>
    <property type="match status" value="1"/>
</dbReference>
<dbReference type="InterPro" id="IPR003593">
    <property type="entry name" value="AAA+_ATPase"/>
</dbReference>
<dbReference type="GO" id="GO:0005524">
    <property type="term" value="F:ATP binding"/>
    <property type="evidence" value="ECO:0007669"/>
    <property type="project" value="UniProtKB-KW"/>
</dbReference>
<evidence type="ECO:0000313" key="6">
    <source>
        <dbReference type="Proteomes" id="UP000051984"/>
    </source>
</evidence>
<dbReference type="InterPro" id="IPR027417">
    <property type="entry name" value="P-loop_NTPase"/>
</dbReference>
<dbReference type="Gene3D" id="3.40.50.300">
    <property type="entry name" value="P-loop containing nucleotide triphosphate hydrolases"/>
    <property type="match status" value="1"/>
</dbReference>
<evidence type="ECO:0000256" key="1">
    <source>
        <dbReference type="ARBA" id="ARBA00022448"/>
    </source>
</evidence>
<feature type="domain" description="ABC transporter" evidence="4">
    <location>
        <begin position="3"/>
        <end position="231"/>
    </location>
</feature>
<dbReference type="AlphaFoldDB" id="A0A0R1ES29"/>
<dbReference type="InterPro" id="IPR051782">
    <property type="entry name" value="ABC_Transporter_VariousFunc"/>
</dbReference>
<keyword evidence="2" id="KW-0547">Nucleotide-binding</keyword>
<sequence>MGADLLTVTNLNKQYAEFQLADVSFQLPAGYIMGFIGPNGAGKTTTIKAILDMIRPDTGQIELLGQTTPQGRESVRDQIGIVLDGPVYPDSWRAETVSRYVGPFFPSWDPDKFKELLQDFAIPTKPKYRDLSTGAKIKLQLAAAFAHHPRLLILDEPTSGLDPIARDELIGILQDFISDGQRSVLISTHDVLELAKVADYVTYLLAGKVTFTGSLDELLDRYVMIKGGPNDLTPAIQANIIGLQRSVVGFAGIWPTDQIATLPASIVQEPVDLESLMIAFGKGGRPHA</sequence>
<dbReference type="CDD" id="cd03230">
    <property type="entry name" value="ABC_DR_subfamily_A"/>
    <property type="match status" value="1"/>
</dbReference>
<evidence type="ECO:0000259" key="4">
    <source>
        <dbReference type="PROSITE" id="PS50893"/>
    </source>
</evidence>
<dbReference type="SUPFAM" id="SSF52540">
    <property type="entry name" value="P-loop containing nucleoside triphosphate hydrolases"/>
    <property type="match status" value="1"/>
</dbReference>
<keyword evidence="3" id="KW-0067">ATP-binding</keyword>
<dbReference type="eggNOG" id="COG1131">
    <property type="taxonomic scope" value="Bacteria"/>
</dbReference>
<dbReference type="SMART" id="SM00382">
    <property type="entry name" value="AAA"/>
    <property type="match status" value="1"/>
</dbReference>
<evidence type="ECO:0000313" key="5">
    <source>
        <dbReference type="EMBL" id="KRK12172.1"/>
    </source>
</evidence>
<name>A0A0R1ES29_LACZE</name>
<dbReference type="RefSeq" id="WP_010491850.1">
    <property type="nucleotide sequence ID" value="NZ_AZCT01000010.1"/>
</dbReference>
<dbReference type="PANTHER" id="PTHR42939:SF3">
    <property type="entry name" value="ABC TRANSPORTER ATP-BINDING COMPONENT"/>
    <property type="match status" value="1"/>
</dbReference>
<dbReference type="Pfam" id="PF00005">
    <property type="entry name" value="ABC_tran"/>
    <property type="match status" value="1"/>
</dbReference>
<organism evidence="5 6">
    <name type="scientific">Lacticaseibacillus zeae DSM 20178 = KCTC 3804</name>
    <dbReference type="NCBI Taxonomy" id="1423816"/>
    <lineage>
        <taxon>Bacteria</taxon>
        <taxon>Bacillati</taxon>
        <taxon>Bacillota</taxon>
        <taxon>Bacilli</taxon>
        <taxon>Lactobacillales</taxon>
        <taxon>Lactobacillaceae</taxon>
        <taxon>Lacticaseibacillus</taxon>
    </lineage>
</organism>
<proteinExistence type="predicted"/>
<keyword evidence="1" id="KW-0813">Transport</keyword>
<dbReference type="InterPro" id="IPR003439">
    <property type="entry name" value="ABC_transporter-like_ATP-bd"/>
</dbReference>
<gene>
    <name evidence="5" type="ORF">FD51_GL000585</name>
</gene>
<dbReference type="GO" id="GO:0016887">
    <property type="term" value="F:ATP hydrolysis activity"/>
    <property type="evidence" value="ECO:0007669"/>
    <property type="project" value="InterPro"/>
</dbReference>